<evidence type="ECO:0000256" key="5">
    <source>
        <dbReference type="ARBA" id="ARBA00022801"/>
    </source>
</evidence>
<feature type="signal peptide" evidence="7">
    <location>
        <begin position="1"/>
        <end position="24"/>
    </location>
</feature>
<dbReference type="PANTHER" id="PTHR43620">
    <property type="entry name" value="GLYCEROPHOSPHORYL DIESTER PHOSPHODIESTERASE"/>
    <property type="match status" value="1"/>
</dbReference>
<keyword evidence="5" id="KW-0378">Hydrolase</keyword>
<dbReference type="PROSITE" id="PS51704">
    <property type="entry name" value="GP_PDE"/>
    <property type="match status" value="1"/>
</dbReference>
<gene>
    <name evidence="9" type="ORF">ACFODK_11820</name>
</gene>
<evidence type="ECO:0000313" key="9">
    <source>
        <dbReference type="EMBL" id="MFC3101577.1"/>
    </source>
</evidence>
<dbReference type="SUPFAM" id="SSF51695">
    <property type="entry name" value="PLC-like phosphodiesterases"/>
    <property type="match status" value="1"/>
</dbReference>
<dbReference type="RefSeq" id="WP_377923373.1">
    <property type="nucleotide sequence ID" value="NZ_JBANRN010000007.1"/>
</dbReference>
<evidence type="ECO:0000256" key="1">
    <source>
        <dbReference type="ARBA" id="ARBA00007277"/>
    </source>
</evidence>
<comment type="catalytic activity">
    <reaction evidence="6">
        <text>a sn-glycero-3-phosphodiester + H2O = an alcohol + sn-glycerol 3-phosphate + H(+)</text>
        <dbReference type="Rhea" id="RHEA:12969"/>
        <dbReference type="ChEBI" id="CHEBI:15377"/>
        <dbReference type="ChEBI" id="CHEBI:15378"/>
        <dbReference type="ChEBI" id="CHEBI:30879"/>
        <dbReference type="ChEBI" id="CHEBI:57597"/>
        <dbReference type="ChEBI" id="CHEBI:83408"/>
        <dbReference type="EC" id="3.1.4.46"/>
    </reaction>
</comment>
<comment type="similarity">
    <text evidence="1">Belongs to the glycerophosphoryl diester phosphodiesterase family.</text>
</comment>
<dbReference type="InterPro" id="IPR017946">
    <property type="entry name" value="PLC-like_Pdiesterase_TIM-brl"/>
</dbReference>
<keyword evidence="10" id="KW-1185">Reference proteome</keyword>
<name>A0ABV7EIR3_9SPHN</name>
<dbReference type="InterPro" id="IPR030395">
    <property type="entry name" value="GP_PDE_dom"/>
</dbReference>
<dbReference type="Pfam" id="PF03009">
    <property type="entry name" value="GDPD"/>
    <property type="match status" value="1"/>
</dbReference>
<evidence type="ECO:0000256" key="3">
    <source>
        <dbReference type="ARBA" id="ARBA00022729"/>
    </source>
</evidence>
<evidence type="ECO:0000259" key="8">
    <source>
        <dbReference type="PROSITE" id="PS51704"/>
    </source>
</evidence>
<dbReference type="EC" id="3.1.4.46" evidence="2"/>
<organism evidence="9 10">
    <name type="scientific">Alteraurantiacibacter lauratis</name>
    <dbReference type="NCBI Taxonomy" id="2054627"/>
    <lineage>
        <taxon>Bacteria</taxon>
        <taxon>Pseudomonadati</taxon>
        <taxon>Pseudomonadota</taxon>
        <taxon>Alphaproteobacteria</taxon>
        <taxon>Sphingomonadales</taxon>
        <taxon>Erythrobacteraceae</taxon>
        <taxon>Alteraurantiacibacter</taxon>
    </lineage>
</organism>
<feature type="chain" id="PRO_5045848544" description="glycerophosphodiester phosphodiesterase" evidence="7">
    <location>
        <begin position="25"/>
        <end position="360"/>
    </location>
</feature>
<keyword evidence="4" id="KW-0319">Glycerol metabolism</keyword>
<keyword evidence="3 7" id="KW-0732">Signal</keyword>
<evidence type="ECO:0000256" key="4">
    <source>
        <dbReference type="ARBA" id="ARBA00022798"/>
    </source>
</evidence>
<dbReference type="CDD" id="cd08602">
    <property type="entry name" value="GDPD_ScGlpQ1_like"/>
    <property type="match status" value="1"/>
</dbReference>
<feature type="domain" description="GP-PDE" evidence="8">
    <location>
        <begin position="29"/>
        <end position="346"/>
    </location>
</feature>
<evidence type="ECO:0000256" key="2">
    <source>
        <dbReference type="ARBA" id="ARBA00012247"/>
    </source>
</evidence>
<dbReference type="PANTHER" id="PTHR43620:SF7">
    <property type="entry name" value="GLYCEROPHOSPHODIESTER PHOSPHODIESTERASE GDPD5-RELATED"/>
    <property type="match status" value="1"/>
</dbReference>
<accession>A0ABV7EIR3</accession>
<comment type="caution">
    <text evidence="9">The sequence shown here is derived from an EMBL/GenBank/DDBJ whole genome shotgun (WGS) entry which is preliminary data.</text>
</comment>
<protein>
    <recommendedName>
        <fullName evidence="2">glycerophosphodiester phosphodiesterase</fullName>
        <ecNumber evidence="2">3.1.4.46</ecNumber>
    </recommendedName>
</protein>
<dbReference type="Proteomes" id="UP001595378">
    <property type="component" value="Unassembled WGS sequence"/>
</dbReference>
<evidence type="ECO:0000313" key="10">
    <source>
        <dbReference type="Proteomes" id="UP001595378"/>
    </source>
</evidence>
<evidence type="ECO:0000256" key="7">
    <source>
        <dbReference type="SAM" id="SignalP"/>
    </source>
</evidence>
<evidence type="ECO:0000256" key="6">
    <source>
        <dbReference type="ARBA" id="ARBA00047512"/>
    </source>
</evidence>
<reference evidence="10" key="1">
    <citation type="journal article" date="2019" name="Int. J. Syst. Evol. Microbiol.">
        <title>The Global Catalogue of Microorganisms (GCM) 10K type strain sequencing project: providing services to taxonomists for standard genome sequencing and annotation.</title>
        <authorList>
            <consortium name="The Broad Institute Genomics Platform"/>
            <consortium name="The Broad Institute Genome Sequencing Center for Infectious Disease"/>
            <person name="Wu L."/>
            <person name="Ma J."/>
        </authorList>
    </citation>
    <scope>NUCLEOTIDE SEQUENCE [LARGE SCALE GENOMIC DNA]</scope>
    <source>
        <strain evidence="10">KCTC 52606</strain>
    </source>
</reference>
<proteinExistence type="inferred from homology"/>
<sequence>MGSRAVVKALLAPLLLGFSLPAMAQGSDFLIIAHRGASGERPEHTLAAYDRAIDQGADYIEPDLVATKDGVLVARHENEISGTTDVADRPEFADRRTTRLIDGEEVTGWFTEDFTLAELRTLRARERLPQLRVANTAFDGLYQVPTLAEVIALVRAREAEMGRRIGLYPEIKHPAYFASIGHDLAAMLVEELHAAGYRHADDPVFIQSFEVTPLQRLDTMTDLPLVQLVSAQGGPADLPGMTYAEMLIGERLAEIATYADGLGVELRLLLDDEGASTGLVDAAHGAGLVVHGWTLRKENAFLPPALRSGETDLAARGCFEAYLFALEATGIGGVFTDDPGPADAFRADQGRHSVCQRGGD</sequence>
<dbReference type="EMBL" id="JBHRSU010000034">
    <property type="protein sequence ID" value="MFC3101577.1"/>
    <property type="molecule type" value="Genomic_DNA"/>
</dbReference>
<dbReference type="Gene3D" id="3.20.20.190">
    <property type="entry name" value="Phosphatidylinositol (PI) phosphodiesterase"/>
    <property type="match status" value="1"/>
</dbReference>